<reference evidence="2 3" key="1">
    <citation type="journal article" date="2016" name="Nat. Commun.">
        <title>Thousands of microbial genomes shed light on interconnected biogeochemical processes in an aquifer system.</title>
        <authorList>
            <person name="Anantharaman K."/>
            <person name="Brown C.T."/>
            <person name="Hug L.A."/>
            <person name="Sharon I."/>
            <person name="Castelle C.J."/>
            <person name="Probst A.J."/>
            <person name="Thomas B.C."/>
            <person name="Singh A."/>
            <person name="Wilkins M.J."/>
            <person name="Karaoz U."/>
            <person name="Brodie E.L."/>
            <person name="Williams K.H."/>
            <person name="Hubbard S.S."/>
            <person name="Banfield J.F."/>
        </authorList>
    </citation>
    <scope>NUCLEOTIDE SEQUENCE [LARGE SCALE GENOMIC DNA]</scope>
</reference>
<evidence type="ECO:0000256" key="1">
    <source>
        <dbReference type="SAM" id="MobiDB-lite"/>
    </source>
</evidence>
<evidence type="ECO:0000313" key="3">
    <source>
        <dbReference type="Proteomes" id="UP000178835"/>
    </source>
</evidence>
<sequence length="127" mass="14189">MWESIKQLLKTDKDKAVLMENGQPKYVILSVGEYLKLNSELSAQDPQPAESLPARRSLDEGEAQTDNNTRQPSLAQETYPGSPEEFNFMDAASDELLDLSEIETYTADIAENIADEPKEIDLDDLPV</sequence>
<evidence type="ECO:0008006" key="4">
    <source>
        <dbReference type="Google" id="ProtNLM"/>
    </source>
</evidence>
<name>A0A1G2HDN7_9BACT</name>
<accession>A0A1G2HDN7</accession>
<protein>
    <recommendedName>
        <fullName evidence="4">Antitoxin</fullName>
    </recommendedName>
</protein>
<dbReference type="EMBL" id="MHOH01000017">
    <property type="protein sequence ID" value="OGZ60582.1"/>
    <property type="molecule type" value="Genomic_DNA"/>
</dbReference>
<proteinExistence type="predicted"/>
<organism evidence="2 3">
    <name type="scientific">Candidatus Spechtbacteria bacterium RIFCSPLOWO2_01_FULL_43_12</name>
    <dbReference type="NCBI Taxonomy" id="1802162"/>
    <lineage>
        <taxon>Bacteria</taxon>
        <taxon>Candidatus Spechtiibacteriota</taxon>
    </lineage>
</organism>
<gene>
    <name evidence="2" type="ORF">A2919_01740</name>
</gene>
<evidence type="ECO:0000313" key="2">
    <source>
        <dbReference type="EMBL" id="OGZ60582.1"/>
    </source>
</evidence>
<feature type="compositionally biased region" description="Polar residues" evidence="1">
    <location>
        <begin position="64"/>
        <end position="76"/>
    </location>
</feature>
<dbReference type="Proteomes" id="UP000178835">
    <property type="component" value="Unassembled WGS sequence"/>
</dbReference>
<feature type="region of interest" description="Disordered" evidence="1">
    <location>
        <begin position="41"/>
        <end position="86"/>
    </location>
</feature>
<comment type="caution">
    <text evidence="2">The sequence shown here is derived from an EMBL/GenBank/DDBJ whole genome shotgun (WGS) entry which is preliminary data.</text>
</comment>
<dbReference type="AlphaFoldDB" id="A0A1G2HDN7"/>